<dbReference type="PANTHER" id="PTHR31390">
    <property type="entry name" value="EXPRESSED PROTEIN"/>
    <property type="match status" value="1"/>
</dbReference>
<gene>
    <name evidence="3" type="ORF">Sradi_1754900</name>
</gene>
<comment type="caution">
    <text evidence="3">The sequence shown here is derived from an EMBL/GenBank/DDBJ whole genome shotgun (WGS) entry which is preliminary data.</text>
</comment>
<dbReference type="InterPro" id="IPR021916">
    <property type="entry name" value="DUF3527"/>
</dbReference>
<reference evidence="3" key="2">
    <citation type="journal article" date="2024" name="Plant">
        <title>Genomic evolution and insights into agronomic trait innovations of Sesamum species.</title>
        <authorList>
            <person name="Miao H."/>
            <person name="Wang L."/>
            <person name="Qu L."/>
            <person name="Liu H."/>
            <person name="Sun Y."/>
            <person name="Le M."/>
            <person name="Wang Q."/>
            <person name="Wei S."/>
            <person name="Zheng Y."/>
            <person name="Lin W."/>
            <person name="Duan Y."/>
            <person name="Cao H."/>
            <person name="Xiong S."/>
            <person name="Wang X."/>
            <person name="Wei L."/>
            <person name="Li C."/>
            <person name="Ma Q."/>
            <person name="Ju M."/>
            <person name="Zhao R."/>
            <person name="Li G."/>
            <person name="Mu C."/>
            <person name="Tian Q."/>
            <person name="Mei H."/>
            <person name="Zhang T."/>
            <person name="Gao T."/>
            <person name="Zhang H."/>
        </authorList>
    </citation>
    <scope>NUCLEOTIDE SEQUENCE</scope>
    <source>
        <strain evidence="3">G02</strain>
    </source>
</reference>
<proteinExistence type="predicted"/>
<dbReference type="PANTHER" id="PTHR31390:SF0">
    <property type="entry name" value="DOMAIN PROTEIN, PUTATIVE (DUF3527)-RELATED"/>
    <property type="match status" value="1"/>
</dbReference>
<dbReference type="EMBL" id="JACGWJ010000007">
    <property type="protein sequence ID" value="KAL0408205.1"/>
    <property type="molecule type" value="Genomic_DNA"/>
</dbReference>
<keyword evidence="2" id="KW-1133">Transmembrane helix</keyword>
<evidence type="ECO:0000256" key="1">
    <source>
        <dbReference type="SAM" id="MobiDB-lite"/>
    </source>
</evidence>
<evidence type="ECO:0000256" key="2">
    <source>
        <dbReference type="SAM" id="Phobius"/>
    </source>
</evidence>
<name>A0AAW2TTB9_SESRA</name>
<sequence length="808" mass="89921">MIAFISNLLGFFFGFTPLRSEVGYGRFPWKLALLLAWSASVCEIAVCLNDALFLIIMCPGPRIGPEDFRFFASSVLALIAVIFLVILKIWEAHLSMRPDLVEMELDFDKYCLVDRSPTTVLPPPRIFSKVANRKSSGKPKYGKDIPTLSDEDLIEINFSRYRGASCRDVQSQSSRGSVYQSSEEVRLLQKTDGVVGRKKIEFSRETASVFSFGIIDSLCCSDEDSSLVEHNWPSVVSLSEQSTTTVCENHIELRSRDSMISSESVTAPINEANSPEERDMTVNLQKSLSARLALLSSPAKSESDGSRASSLKPRFPPVRKMFDPFVKSKSHRNLLSSSIENGCGTGRALAGIDSKKTICKSLLNDMSDKSCRLEYDCHGEEKENHNSVPWYSPAHLHGLLKWGNKRGVPFFEFSVKSPEDVYVAKKWKVKNALTAVYTFHSLRHRRQSSASGWGFKDSNRESSPVGQMQVSCRLCMESKGAGELNDSMVTEFVLYDILHSRKSTSSQDNSCCSPDDIKAPLVSDEILSWGNYEPNEISDKTKNKGQLNHSRHSSHFESSAYQPLAATDLRPELEIAAIVMEVPFENRESLKFNSGDKKIDEKFPDSLDFCQLGKAKDGSSDNSNHRKMHVVIPAGNHSLPITKSHGPSRLLDRWRLGGGCDCGGWDMACPLSVFSNPNVKSADGQPLMDNQNPMELFFQGRKDNIPAFTMRMIEDGKYAVDFHAQLSSLQAFSICIAILHAAEASMVTAQDRSKQILQSGSVRVLAEEEVKNTRDAIAEEEKPVVNKKTEEILPSFIINPPFSPIARV</sequence>
<reference evidence="3" key="1">
    <citation type="submission" date="2020-06" db="EMBL/GenBank/DDBJ databases">
        <authorList>
            <person name="Li T."/>
            <person name="Hu X."/>
            <person name="Zhang T."/>
            <person name="Song X."/>
            <person name="Zhang H."/>
            <person name="Dai N."/>
            <person name="Sheng W."/>
            <person name="Hou X."/>
            <person name="Wei L."/>
        </authorList>
    </citation>
    <scope>NUCLEOTIDE SEQUENCE</scope>
    <source>
        <strain evidence="3">G02</strain>
        <tissue evidence="3">Leaf</tissue>
    </source>
</reference>
<organism evidence="3">
    <name type="scientific">Sesamum radiatum</name>
    <name type="common">Black benniseed</name>
    <dbReference type="NCBI Taxonomy" id="300843"/>
    <lineage>
        <taxon>Eukaryota</taxon>
        <taxon>Viridiplantae</taxon>
        <taxon>Streptophyta</taxon>
        <taxon>Embryophyta</taxon>
        <taxon>Tracheophyta</taxon>
        <taxon>Spermatophyta</taxon>
        <taxon>Magnoliopsida</taxon>
        <taxon>eudicotyledons</taxon>
        <taxon>Gunneridae</taxon>
        <taxon>Pentapetalae</taxon>
        <taxon>asterids</taxon>
        <taxon>lamiids</taxon>
        <taxon>Lamiales</taxon>
        <taxon>Pedaliaceae</taxon>
        <taxon>Sesamum</taxon>
    </lineage>
</organism>
<dbReference type="AlphaFoldDB" id="A0AAW2TTB9"/>
<dbReference type="Pfam" id="PF12043">
    <property type="entry name" value="DUF3527"/>
    <property type="match status" value="1"/>
</dbReference>
<keyword evidence="2" id="KW-0472">Membrane</keyword>
<feature type="region of interest" description="Disordered" evidence="1">
    <location>
        <begin position="537"/>
        <end position="559"/>
    </location>
</feature>
<accession>A0AAW2TTB9</accession>
<feature type="transmembrane region" description="Helical" evidence="2">
    <location>
        <begin position="36"/>
        <end position="58"/>
    </location>
</feature>
<feature type="transmembrane region" description="Helical" evidence="2">
    <location>
        <begin position="70"/>
        <end position="90"/>
    </location>
</feature>
<evidence type="ECO:0000313" key="3">
    <source>
        <dbReference type="EMBL" id="KAL0408205.1"/>
    </source>
</evidence>
<keyword evidence="2" id="KW-0812">Transmembrane</keyword>
<protein>
    <submittedName>
        <fullName evidence="3">Uncharacterized protein</fullName>
    </submittedName>
</protein>